<dbReference type="Proteomes" id="UP000177042">
    <property type="component" value="Unassembled WGS sequence"/>
</dbReference>
<proteinExistence type="predicted"/>
<gene>
    <name evidence="1" type="ORF">A3C26_02810</name>
</gene>
<organism evidence="1 2">
    <name type="scientific">Candidatus Daviesbacteria bacterium RIFCSPHIGHO2_02_FULL_39_12</name>
    <dbReference type="NCBI Taxonomy" id="1797770"/>
    <lineage>
        <taxon>Bacteria</taxon>
        <taxon>Candidatus Daviesiibacteriota</taxon>
    </lineage>
</organism>
<accession>A0A1F5JCF4</accession>
<name>A0A1F5JCF4_9BACT</name>
<evidence type="ECO:0000313" key="2">
    <source>
        <dbReference type="Proteomes" id="UP000177042"/>
    </source>
</evidence>
<dbReference type="AlphaFoldDB" id="A0A1F5JCF4"/>
<evidence type="ECO:0000313" key="1">
    <source>
        <dbReference type="EMBL" id="OGE26314.1"/>
    </source>
</evidence>
<dbReference type="EMBL" id="MFCX01000012">
    <property type="protein sequence ID" value="OGE26314.1"/>
    <property type="molecule type" value="Genomic_DNA"/>
</dbReference>
<comment type="caution">
    <text evidence="1">The sequence shown here is derived from an EMBL/GenBank/DDBJ whole genome shotgun (WGS) entry which is preliminary data.</text>
</comment>
<sequence length="77" mass="8839">MDKSEEDKKLQEYIKELVIARINALSKDLELSVGGENITREQIVESVKKGNELGQEIIEMQLKFLRDVAEGKIYQSE</sequence>
<protein>
    <submittedName>
        <fullName evidence="1">Uncharacterized protein</fullName>
    </submittedName>
</protein>
<reference evidence="1 2" key="1">
    <citation type="journal article" date="2016" name="Nat. Commun.">
        <title>Thousands of microbial genomes shed light on interconnected biogeochemical processes in an aquifer system.</title>
        <authorList>
            <person name="Anantharaman K."/>
            <person name="Brown C.T."/>
            <person name="Hug L.A."/>
            <person name="Sharon I."/>
            <person name="Castelle C.J."/>
            <person name="Probst A.J."/>
            <person name="Thomas B.C."/>
            <person name="Singh A."/>
            <person name="Wilkins M.J."/>
            <person name="Karaoz U."/>
            <person name="Brodie E.L."/>
            <person name="Williams K.H."/>
            <person name="Hubbard S.S."/>
            <person name="Banfield J.F."/>
        </authorList>
    </citation>
    <scope>NUCLEOTIDE SEQUENCE [LARGE SCALE GENOMIC DNA]</scope>
</reference>